<keyword evidence="2" id="KW-1185">Reference proteome</keyword>
<dbReference type="EMBL" id="CP144698">
    <property type="protein sequence ID" value="WVZ16470.1"/>
    <property type="molecule type" value="Genomic_DNA"/>
</dbReference>
<dbReference type="Proteomes" id="UP001374535">
    <property type="component" value="Chromosome 3"/>
</dbReference>
<name>A0AAQ3NUI1_VIGMU</name>
<accession>A0AAQ3NUI1</accession>
<organism evidence="1 2">
    <name type="scientific">Vigna mungo</name>
    <name type="common">Black gram</name>
    <name type="synonym">Phaseolus mungo</name>
    <dbReference type="NCBI Taxonomy" id="3915"/>
    <lineage>
        <taxon>Eukaryota</taxon>
        <taxon>Viridiplantae</taxon>
        <taxon>Streptophyta</taxon>
        <taxon>Embryophyta</taxon>
        <taxon>Tracheophyta</taxon>
        <taxon>Spermatophyta</taxon>
        <taxon>Magnoliopsida</taxon>
        <taxon>eudicotyledons</taxon>
        <taxon>Gunneridae</taxon>
        <taxon>Pentapetalae</taxon>
        <taxon>rosids</taxon>
        <taxon>fabids</taxon>
        <taxon>Fabales</taxon>
        <taxon>Fabaceae</taxon>
        <taxon>Papilionoideae</taxon>
        <taxon>50 kb inversion clade</taxon>
        <taxon>NPAAA clade</taxon>
        <taxon>indigoferoid/millettioid clade</taxon>
        <taxon>Phaseoleae</taxon>
        <taxon>Vigna</taxon>
    </lineage>
</organism>
<sequence>MNFAILTEERNQKINIKHIQRKHPASFNYLRAQSTQNKNSSKNKLPTKWLGLQFEEKKNHQYPQNDREKKHKTVTYLPGCQFRLLFTLSSSTNLVDGHKRINQSP</sequence>
<reference evidence="1 2" key="1">
    <citation type="journal article" date="2023" name="Life. Sci Alliance">
        <title>Evolutionary insights into 3D genome organization and epigenetic landscape of Vigna mungo.</title>
        <authorList>
            <person name="Junaid A."/>
            <person name="Singh B."/>
            <person name="Bhatia S."/>
        </authorList>
    </citation>
    <scope>NUCLEOTIDE SEQUENCE [LARGE SCALE GENOMIC DNA]</scope>
    <source>
        <strain evidence="1">Urdbean</strain>
    </source>
</reference>
<evidence type="ECO:0000313" key="1">
    <source>
        <dbReference type="EMBL" id="WVZ16470.1"/>
    </source>
</evidence>
<evidence type="ECO:0000313" key="2">
    <source>
        <dbReference type="Proteomes" id="UP001374535"/>
    </source>
</evidence>
<protein>
    <submittedName>
        <fullName evidence="1">Uncharacterized protein</fullName>
    </submittedName>
</protein>
<gene>
    <name evidence="1" type="ORF">V8G54_009452</name>
</gene>
<proteinExistence type="predicted"/>
<dbReference type="AlphaFoldDB" id="A0AAQ3NUI1"/>